<dbReference type="SUPFAM" id="SSF56601">
    <property type="entry name" value="beta-lactamase/transpeptidase-like"/>
    <property type="match status" value="1"/>
</dbReference>
<sequence length="432" mass="48090">MRRLFILISGLSLTLLSLPSQTQAATNERYAAVLSEEVAVGGIELAWEDVMLSIPPAALPSQSLIRLRDRGQYQTGDDLIALPKHYRSNGTIYSYYLSNQPSKNVTLVLNYHGQKDRKRRIFYLAPGNNSWSRLRTVVNRADGTLRATLPSTRGWIVIGGHKSSKEIPIPEASFSSFGAPTYSRAAAVMDRKSGKFLYRYHAKDERAIASISKLVAVGVFLGSDPDLSQQVTYTESSDRIGAYVDLNDGDVLTLQQVLMGTLLKSANNMAVTLSKNTELDESEFITAMNQFVTNRGLRSSGFVEPTGLDDRNHSTAGNLARLGRYMFLKYPDIFYTVATANQYQFSLANSGQNITLYTTNKFNGRGLYDLTAFKTGYLPGSADRTLIAQIKERATGHEIIVVLLGNPQYNTIFDEAYDLADWSFNNWSFHNY</sequence>
<protein>
    <recommendedName>
        <fullName evidence="11">Peptidase S11 D-alanyl-D-alanine carboxypeptidase A N-terminal domain-containing protein</fullName>
    </recommendedName>
</protein>
<evidence type="ECO:0000256" key="2">
    <source>
        <dbReference type="ARBA" id="ARBA00022729"/>
    </source>
</evidence>
<dbReference type="GO" id="GO:0006508">
    <property type="term" value="P:proteolysis"/>
    <property type="evidence" value="ECO:0007669"/>
    <property type="project" value="InterPro"/>
</dbReference>
<feature type="active site" evidence="7">
    <location>
        <position position="265"/>
    </location>
</feature>
<dbReference type="PRINTS" id="PR00725">
    <property type="entry name" value="DADACBPTASE1"/>
</dbReference>
<evidence type="ECO:0000256" key="9">
    <source>
        <dbReference type="RuleBase" id="RU004016"/>
    </source>
</evidence>
<dbReference type="Gene3D" id="3.40.710.10">
    <property type="entry name" value="DD-peptidase/beta-lactamase superfamily"/>
    <property type="match status" value="1"/>
</dbReference>
<reference evidence="12 13" key="1">
    <citation type="submission" date="2017-09" db="EMBL/GenBank/DDBJ databases">
        <title>Depth-based differentiation of microbial function through sediment-hosted aquifers and enrichment of novel symbionts in the deep terrestrial subsurface.</title>
        <authorList>
            <person name="Probst A.J."/>
            <person name="Ladd B."/>
            <person name="Jarett J.K."/>
            <person name="Geller-Mcgrath D.E."/>
            <person name="Sieber C.M."/>
            <person name="Emerson J.B."/>
            <person name="Anantharaman K."/>
            <person name="Thomas B.C."/>
            <person name="Malmstrom R."/>
            <person name="Stieglmeier M."/>
            <person name="Klingl A."/>
            <person name="Woyke T."/>
            <person name="Ryan C.M."/>
            <person name="Banfield J.F."/>
        </authorList>
    </citation>
    <scope>NUCLEOTIDE SEQUENCE [LARGE SCALE GENOMIC DNA]</scope>
    <source>
        <strain evidence="12">CG15_BIG_FIL_POST_REV_8_21_14_020_45_12</strain>
    </source>
</reference>
<keyword evidence="3" id="KW-0378">Hydrolase</keyword>
<evidence type="ECO:0000256" key="5">
    <source>
        <dbReference type="ARBA" id="ARBA00022984"/>
    </source>
</evidence>
<feature type="signal peptide" evidence="10">
    <location>
        <begin position="1"/>
        <end position="24"/>
    </location>
</feature>
<dbReference type="InterPro" id="IPR012338">
    <property type="entry name" value="Beta-lactam/transpept-like"/>
</dbReference>
<comment type="similarity">
    <text evidence="1 9">Belongs to the peptidase S11 family.</text>
</comment>
<dbReference type="InterPro" id="IPR018044">
    <property type="entry name" value="Peptidase_S11"/>
</dbReference>
<dbReference type="GO" id="GO:0071555">
    <property type="term" value="P:cell wall organization"/>
    <property type="evidence" value="ECO:0007669"/>
    <property type="project" value="UniProtKB-KW"/>
</dbReference>
<dbReference type="GO" id="GO:0008360">
    <property type="term" value="P:regulation of cell shape"/>
    <property type="evidence" value="ECO:0007669"/>
    <property type="project" value="UniProtKB-KW"/>
</dbReference>
<evidence type="ECO:0000256" key="3">
    <source>
        <dbReference type="ARBA" id="ARBA00022801"/>
    </source>
</evidence>
<evidence type="ECO:0000256" key="6">
    <source>
        <dbReference type="ARBA" id="ARBA00023316"/>
    </source>
</evidence>
<gene>
    <name evidence="12" type="ORF">COW24_00585</name>
</gene>
<evidence type="ECO:0000256" key="7">
    <source>
        <dbReference type="PIRSR" id="PIRSR618044-1"/>
    </source>
</evidence>
<keyword evidence="4" id="KW-0133">Cell shape</keyword>
<name>A0A2M7H551_9BACT</name>
<evidence type="ECO:0000259" key="11">
    <source>
        <dbReference type="Pfam" id="PF00768"/>
    </source>
</evidence>
<feature type="binding site" evidence="8">
    <location>
        <position position="374"/>
    </location>
    <ligand>
        <name>substrate</name>
    </ligand>
</feature>
<organism evidence="12 13">
    <name type="scientific">Candidatus Kerfeldbacteria bacterium CG15_BIG_FIL_POST_REV_8_21_14_020_45_12</name>
    <dbReference type="NCBI Taxonomy" id="2014247"/>
    <lineage>
        <taxon>Bacteria</taxon>
        <taxon>Candidatus Kerfeldiibacteriota</taxon>
    </lineage>
</organism>
<evidence type="ECO:0000256" key="1">
    <source>
        <dbReference type="ARBA" id="ARBA00007164"/>
    </source>
</evidence>
<keyword evidence="6" id="KW-0961">Cell wall biogenesis/degradation</keyword>
<dbReference type="GO" id="GO:0009252">
    <property type="term" value="P:peptidoglycan biosynthetic process"/>
    <property type="evidence" value="ECO:0007669"/>
    <property type="project" value="UniProtKB-KW"/>
</dbReference>
<evidence type="ECO:0000256" key="8">
    <source>
        <dbReference type="PIRSR" id="PIRSR618044-2"/>
    </source>
</evidence>
<proteinExistence type="inferred from homology"/>
<comment type="caution">
    <text evidence="12">The sequence shown here is derived from an EMBL/GenBank/DDBJ whole genome shotgun (WGS) entry which is preliminary data.</text>
</comment>
<keyword evidence="2 10" id="KW-0732">Signal</keyword>
<feature type="active site" description="Proton acceptor" evidence="7">
    <location>
        <position position="213"/>
    </location>
</feature>
<evidence type="ECO:0000313" key="13">
    <source>
        <dbReference type="Proteomes" id="UP000230292"/>
    </source>
</evidence>
<feature type="chain" id="PRO_5014908749" description="Peptidase S11 D-alanyl-D-alanine carboxypeptidase A N-terminal domain-containing protein" evidence="10">
    <location>
        <begin position="25"/>
        <end position="432"/>
    </location>
</feature>
<dbReference type="Proteomes" id="UP000230292">
    <property type="component" value="Unassembled WGS sequence"/>
</dbReference>
<keyword evidence="5" id="KW-0573">Peptidoglycan synthesis</keyword>
<feature type="active site" description="Acyl-ester intermediate" evidence="7">
    <location>
        <position position="210"/>
    </location>
</feature>
<dbReference type="GO" id="GO:0009002">
    <property type="term" value="F:serine-type D-Ala-D-Ala carboxypeptidase activity"/>
    <property type="evidence" value="ECO:0007669"/>
    <property type="project" value="InterPro"/>
</dbReference>
<evidence type="ECO:0000256" key="4">
    <source>
        <dbReference type="ARBA" id="ARBA00022960"/>
    </source>
</evidence>
<accession>A0A2M7H551</accession>
<dbReference type="EMBL" id="PFGC01000008">
    <property type="protein sequence ID" value="PIW37353.1"/>
    <property type="molecule type" value="Genomic_DNA"/>
</dbReference>
<dbReference type="Pfam" id="PF00768">
    <property type="entry name" value="Peptidase_S11"/>
    <property type="match status" value="1"/>
</dbReference>
<evidence type="ECO:0000313" key="12">
    <source>
        <dbReference type="EMBL" id="PIW37353.1"/>
    </source>
</evidence>
<feature type="domain" description="Peptidase S11 D-alanyl-D-alanine carboxypeptidase A N-terminal" evidence="11">
    <location>
        <begin position="183"/>
        <end position="406"/>
    </location>
</feature>
<evidence type="ECO:0000256" key="10">
    <source>
        <dbReference type="SAM" id="SignalP"/>
    </source>
</evidence>
<dbReference type="InterPro" id="IPR001967">
    <property type="entry name" value="Peptidase_S11_N"/>
</dbReference>
<dbReference type="AlphaFoldDB" id="A0A2M7H551"/>